<dbReference type="RefSeq" id="WP_011752658.1">
    <property type="nucleotide sequence ID" value="NC_008698.1"/>
</dbReference>
<dbReference type="eggNOG" id="arCOG05506">
    <property type="taxonomic scope" value="Archaea"/>
</dbReference>
<dbReference type="GeneID" id="4601969"/>
<evidence type="ECO:0000313" key="2">
    <source>
        <dbReference type="Proteomes" id="UP000000641"/>
    </source>
</evidence>
<organism evidence="1 2">
    <name type="scientific">Thermofilum pendens (strain DSM 2475 / Hrk 5)</name>
    <dbReference type="NCBI Taxonomy" id="368408"/>
    <lineage>
        <taxon>Archaea</taxon>
        <taxon>Thermoproteota</taxon>
        <taxon>Thermoprotei</taxon>
        <taxon>Thermofilales</taxon>
        <taxon>Thermofilaceae</taxon>
        <taxon>Thermofilum</taxon>
    </lineage>
</organism>
<accession>A1RYW3</accession>
<evidence type="ECO:0000313" key="1">
    <source>
        <dbReference type="EMBL" id="ABL78393.1"/>
    </source>
</evidence>
<dbReference type="Proteomes" id="UP000000641">
    <property type="component" value="Chromosome"/>
</dbReference>
<gene>
    <name evidence="1" type="ordered locus">Tpen_0993</name>
</gene>
<keyword evidence="2" id="KW-1185">Reference proteome</keyword>
<name>A1RYW3_THEPD</name>
<evidence type="ECO:0008006" key="3">
    <source>
        <dbReference type="Google" id="ProtNLM"/>
    </source>
</evidence>
<dbReference type="HOGENOM" id="CLU_1691625_0_0_2"/>
<protein>
    <recommendedName>
        <fullName evidence="3">Restriction endonuclease type IV Mrr domain-containing protein</fullName>
    </recommendedName>
</protein>
<proteinExistence type="predicted"/>
<sequence>MSRETLHDFTVEYVKILAEVFGWSVKASPGQARGPDVVIEHSSGGKVDAVMFVEIEVGHDTGGAARYFGALCSRLEGLVEEYRSRYGDVAFTVVVVTNAPRRLSNGLRKEATRREFERRLGFEPVEGRNVFIVPVLLAREVLPAIFVKALGTREK</sequence>
<dbReference type="STRING" id="368408.Tpen_0993"/>
<reference evidence="2" key="1">
    <citation type="journal article" date="2008" name="J. Bacteriol.">
        <title>Genome sequence of Thermofilum pendens reveals an exceptional loss of biosynthetic pathways without genome reduction.</title>
        <authorList>
            <person name="Anderson I."/>
            <person name="Rodriguez J."/>
            <person name="Susanti D."/>
            <person name="Porat I."/>
            <person name="Reich C."/>
            <person name="Ulrich L.E."/>
            <person name="Elkins J.G."/>
            <person name="Mavromatis K."/>
            <person name="Lykidis A."/>
            <person name="Kim E."/>
            <person name="Thompson L.S."/>
            <person name="Nolan M."/>
            <person name="Land M."/>
            <person name="Copeland A."/>
            <person name="Lapidus A."/>
            <person name="Lucas S."/>
            <person name="Detter C."/>
            <person name="Zhulin I.B."/>
            <person name="Olsen G.J."/>
            <person name="Whitman W."/>
            <person name="Mukhopadhyay B."/>
            <person name="Bristow J."/>
            <person name="Kyrpides N."/>
        </authorList>
    </citation>
    <scope>NUCLEOTIDE SEQUENCE [LARGE SCALE GENOMIC DNA]</scope>
    <source>
        <strain evidence="2">DSM 2475 / Hrk 5</strain>
    </source>
</reference>
<dbReference type="KEGG" id="tpe:Tpen_0993"/>
<dbReference type="AlphaFoldDB" id="A1RYW3"/>
<dbReference type="EnsemblBacteria" id="ABL78393">
    <property type="protein sequence ID" value="ABL78393"/>
    <property type="gene ID" value="Tpen_0993"/>
</dbReference>
<dbReference type="EMBL" id="CP000505">
    <property type="protein sequence ID" value="ABL78393.1"/>
    <property type="molecule type" value="Genomic_DNA"/>
</dbReference>